<evidence type="ECO:0000313" key="7">
    <source>
        <dbReference type="Proteomes" id="UP000219023"/>
    </source>
</evidence>
<evidence type="ECO:0000256" key="1">
    <source>
        <dbReference type="ARBA" id="ARBA00001936"/>
    </source>
</evidence>
<dbReference type="PROSITE" id="PS51462">
    <property type="entry name" value="NUDIX"/>
    <property type="match status" value="1"/>
</dbReference>
<comment type="cofactor">
    <cofactor evidence="1">
        <name>Mn(2+)</name>
        <dbReference type="ChEBI" id="CHEBI:29035"/>
    </cofactor>
</comment>
<evidence type="ECO:0000256" key="3">
    <source>
        <dbReference type="ARBA" id="ARBA00022801"/>
    </source>
</evidence>
<dbReference type="CDD" id="cd03671">
    <property type="entry name" value="NUDIX_Ap4A_hydrolase_plant_like"/>
    <property type="match status" value="1"/>
</dbReference>
<accession>A0A285VU55</accession>
<keyword evidence="3 4" id="KW-0378">Hydrolase</keyword>
<dbReference type="PANTHER" id="PTHR23114:SF17">
    <property type="entry name" value="M7GPPPN-MRNA HYDROLASE"/>
    <property type="match status" value="1"/>
</dbReference>
<gene>
    <name evidence="4" type="primary">rppH</name>
    <name evidence="4" type="synonym">nudH</name>
    <name evidence="6" type="ORF">SAMN05421509_11026</name>
</gene>
<dbReference type="Proteomes" id="UP000219023">
    <property type="component" value="Unassembled WGS sequence"/>
</dbReference>
<dbReference type="HAMAP" id="MF_00298">
    <property type="entry name" value="Nudix_RppH"/>
    <property type="match status" value="1"/>
</dbReference>
<evidence type="ECO:0000256" key="2">
    <source>
        <dbReference type="ARBA" id="ARBA00001946"/>
    </source>
</evidence>
<evidence type="ECO:0000313" key="6">
    <source>
        <dbReference type="EMBL" id="SOC57589.1"/>
    </source>
</evidence>
<dbReference type="NCBIfam" id="NF001938">
    <property type="entry name" value="PRK00714.1-5"/>
    <property type="match status" value="1"/>
</dbReference>
<comment type="cofactor">
    <cofactor evidence="2">
        <name>Mg(2+)</name>
        <dbReference type="ChEBI" id="CHEBI:18420"/>
    </cofactor>
</comment>
<dbReference type="NCBIfam" id="NF001934">
    <property type="entry name" value="PRK00714.1-1"/>
    <property type="match status" value="1"/>
</dbReference>
<dbReference type="InterPro" id="IPR015797">
    <property type="entry name" value="NUDIX_hydrolase-like_dom_sf"/>
</dbReference>
<feature type="short sequence motif" description="Nudix box" evidence="4">
    <location>
        <begin position="86"/>
        <end position="107"/>
    </location>
</feature>
<sequence>MLGEQEDCGVKGDGLSQSYRMLPTTRRIDALSGFVEEWSQRRFIKVMSVIDADGFRPNVGIIIANRSGQLLWARRVGQNAWQFPQGGIKAHETPEQALYRELEEEIGLTPEDVEILACTRGWLRYRLPRRMVRTHSRPICIGQKQKWFLLKIRCRDSRVCVDSTPKPEFDGWRWVSYWYPLGQVVPFKREVYRRALRELAPRVHRLANEEGPC</sequence>
<dbReference type="InterPro" id="IPR000086">
    <property type="entry name" value="NUDIX_hydrolase_dom"/>
</dbReference>
<comment type="similarity">
    <text evidence="4">Belongs to the Nudix hydrolase family. RppH subfamily.</text>
</comment>
<comment type="cofactor">
    <cofactor evidence="4">
        <name>a divalent metal cation</name>
        <dbReference type="ChEBI" id="CHEBI:60240"/>
    </cofactor>
</comment>
<dbReference type="Pfam" id="PF00293">
    <property type="entry name" value="NUDIX"/>
    <property type="match status" value="1"/>
</dbReference>
<dbReference type="EC" id="3.6.1.-" evidence="4"/>
<dbReference type="InterPro" id="IPR022927">
    <property type="entry name" value="RppH"/>
</dbReference>
<organism evidence="6 7">
    <name type="scientific">Chromohalobacter canadensis</name>
    <dbReference type="NCBI Taxonomy" id="141389"/>
    <lineage>
        <taxon>Bacteria</taxon>
        <taxon>Pseudomonadati</taxon>
        <taxon>Pseudomonadota</taxon>
        <taxon>Gammaproteobacteria</taxon>
        <taxon>Oceanospirillales</taxon>
        <taxon>Halomonadaceae</taxon>
        <taxon>Chromohalobacter</taxon>
    </lineage>
</organism>
<dbReference type="AlphaFoldDB" id="A0A285VU55"/>
<dbReference type="NCBIfam" id="NF001937">
    <property type="entry name" value="PRK00714.1-4"/>
    <property type="match status" value="1"/>
</dbReference>
<dbReference type="InterPro" id="IPR020476">
    <property type="entry name" value="Nudix_hydrolase"/>
</dbReference>
<dbReference type="Gene3D" id="3.90.79.10">
    <property type="entry name" value="Nucleoside Triphosphate Pyrophosphohydrolase"/>
    <property type="match status" value="1"/>
</dbReference>
<proteinExistence type="inferred from homology"/>
<name>A0A285VU55_9GAMM</name>
<dbReference type="GO" id="GO:0006402">
    <property type="term" value="P:mRNA catabolic process"/>
    <property type="evidence" value="ECO:0007669"/>
    <property type="project" value="TreeGrafter"/>
</dbReference>
<evidence type="ECO:0000256" key="4">
    <source>
        <dbReference type="HAMAP-Rule" id="MF_00298"/>
    </source>
</evidence>
<evidence type="ECO:0000259" key="5">
    <source>
        <dbReference type="PROSITE" id="PS51462"/>
    </source>
</evidence>
<dbReference type="SUPFAM" id="SSF55811">
    <property type="entry name" value="Nudix"/>
    <property type="match status" value="1"/>
</dbReference>
<dbReference type="PANTHER" id="PTHR23114">
    <property type="entry name" value="M7GPPPN-MRNA HYDROLASE"/>
    <property type="match status" value="1"/>
</dbReference>
<dbReference type="GO" id="GO:0005737">
    <property type="term" value="C:cytoplasm"/>
    <property type="evidence" value="ECO:0007669"/>
    <property type="project" value="TreeGrafter"/>
</dbReference>
<protein>
    <recommendedName>
        <fullName evidence="4">RNA pyrophosphohydrolase</fullName>
        <ecNumber evidence="4">3.6.1.-</ecNumber>
    </recommendedName>
    <alternativeName>
        <fullName evidence="4">(Di)nucleoside polyphosphate hydrolase</fullName>
    </alternativeName>
</protein>
<feature type="domain" description="Nudix hydrolase" evidence="5">
    <location>
        <begin position="54"/>
        <end position="197"/>
    </location>
</feature>
<comment type="function">
    <text evidence="4">Accelerates the degradation of transcripts by removing pyrophosphate from the 5'-end of triphosphorylated RNA, leading to a more labile monophosphorylated state that can stimulate subsequent ribonuclease cleavage.</text>
</comment>
<dbReference type="FunFam" id="3.90.79.10:FF:000001">
    <property type="entry name" value="RNA pyrophosphohydrolase"/>
    <property type="match status" value="1"/>
</dbReference>
<dbReference type="PROSITE" id="PS00893">
    <property type="entry name" value="NUDIX_BOX"/>
    <property type="match status" value="1"/>
</dbReference>
<dbReference type="GO" id="GO:0034353">
    <property type="term" value="F:mRNA 5'-diphosphatase activity"/>
    <property type="evidence" value="ECO:0007669"/>
    <property type="project" value="UniProtKB-ARBA"/>
</dbReference>
<dbReference type="InterPro" id="IPR020084">
    <property type="entry name" value="NUDIX_hydrolase_CS"/>
</dbReference>
<reference evidence="6 7" key="1">
    <citation type="submission" date="2017-08" db="EMBL/GenBank/DDBJ databases">
        <authorList>
            <person name="de Groot N.N."/>
        </authorList>
    </citation>
    <scope>NUCLEOTIDE SEQUENCE [LARGE SCALE GENOMIC DNA]</scope>
    <source>
        <strain evidence="6 7">USBA 855</strain>
    </source>
</reference>
<dbReference type="EMBL" id="OBQJ01000010">
    <property type="protein sequence ID" value="SOC57589.1"/>
    <property type="molecule type" value="Genomic_DNA"/>
</dbReference>
<dbReference type="PRINTS" id="PR00502">
    <property type="entry name" value="NUDIXFAMILY"/>
</dbReference>